<feature type="region of interest" description="Disordered" evidence="4">
    <location>
        <begin position="377"/>
        <end position="399"/>
    </location>
</feature>
<feature type="transmembrane region" description="Helical" evidence="5">
    <location>
        <begin position="314"/>
        <end position="334"/>
    </location>
</feature>
<feature type="compositionally biased region" description="Low complexity" evidence="4">
    <location>
        <begin position="383"/>
        <end position="399"/>
    </location>
</feature>
<evidence type="ECO:0000256" key="5">
    <source>
        <dbReference type="SAM" id="Phobius"/>
    </source>
</evidence>
<dbReference type="PANTHER" id="PTHR43630">
    <property type="entry name" value="POLY-BETA-1,6-N-ACETYL-D-GLUCOSAMINE SYNTHASE"/>
    <property type="match status" value="1"/>
</dbReference>
<dbReference type="Gene3D" id="3.90.550.10">
    <property type="entry name" value="Spore Coat Polysaccharide Biosynthesis Protein SpsA, Chain A"/>
    <property type="match status" value="1"/>
</dbReference>
<dbReference type="KEGG" id="mri:Mal4_03660"/>
<gene>
    <name evidence="6" type="primary">icaA_1</name>
    <name evidence="6" type="ORF">Mal4_03660</name>
</gene>
<dbReference type="Proteomes" id="UP000320496">
    <property type="component" value="Chromosome"/>
</dbReference>
<proteinExistence type="inferred from homology"/>
<organism evidence="6 7">
    <name type="scientific">Maioricimonas rarisocia</name>
    <dbReference type="NCBI Taxonomy" id="2528026"/>
    <lineage>
        <taxon>Bacteria</taxon>
        <taxon>Pseudomonadati</taxon>
        <taxon>Planctomycetota</taxon>
        <taxon>Planctomycetia</taxon>
        <taxon>Planctomycetales</taxon>
        <taxon>Planctomycetaceae</taxon>
        <taxon>Maioricimonas</taxon>
    </lineage>
</organism>
<feature type="transmembrane region" description="Helical" evidence="5">
    <location>
        <begin position="6"/>
        <end position="26"/>
    </location>
</feature>
<keyword evidence="5" id="KW-0812">Transmembrane</keyword>
<evidence type="ECO:0000313" key="7">
    <source>
        <dbReference type="Proteomes" id="UP000320496"/>
    </source>
</evidence>
<keyword evidence="3 6" id="KW-0808">Transferase</keyword>
<dbReference type="CDD" id="cd06439">
    <property type="entry name" value="CESA_like_1"/>
    <property type="match status" value="1"/>
</dbReference>
<dbReference type="RefSeq" id="WP_145366785.1">
    <property type="nucleotide sequence ID" value="NZ_CP036275.1"/>
</dbReference>
<dbReference type="GO" id="GO:0016757">
    <property type="term" value="F:glycosyltransferase activity"/>
    <property type="evidence" value="ECO:0007669"/>
    <property type="project" value="UniProtKB-KW"/>
</dbReference>
<keyword evidence="5" id="KW-0472">Membrane</keyword>
<protein>
    <submittedName>
        <fullName evidence="6">Poly-beta-1,6-N-acetyl-D-glucosamine synthase</fullName>
        <ecNumber evidence="6">2.4.1.-</ecNumber>
    </submittedName>
</protein>
<keyword evidence="2 6" id="KW-0328">Glycosyltransferase</keyword>
<accession>A0A517Z0S6</accession>
<evidence type="ECO:0000256" key="1">
    <source>
        <dbReference type="ARBA" id="ARBA00006739"/>
    </source>
</evidence>
<dbReference type="InterPro" id="IPR029044">
    <property type="entry name" value="Nucleotide-diphossugar_trans"/>
</dbReference>
<dbReference type="Pfam" id="PF13641">
    <property type="entry name" value="Glyco_tranf_2_3"/>
    <property type="match status" value="1"/>
</dbReference>
<evidence type="ECO:0000256" key="2">
    <source>
        <dbReference type="ARBA" id="ARBA00022676"/>
    </source>
</evidence>
<feature type="transmembrane region" description="Helical" evidence="5">
    <location>
        <begin position="346"/>
        <end position="366"/>
    </location>
</feature>
<evidence type="ECO:0000313" key="6">
    <source>
        <dbReference type="EMBL" id="QDU36083.1"/>
    </source>
</evidence>
<evidence type="ECO:0000256" key="3">
    <source>
        <dbReference type="ARBA" id="ARBA00022679"/>
    </source>
</evidence>
<keyword evidence="7" id="KW-1185">Reference proteome</keyword>
<reference evidence="6 7" key="1">
    <citation type="submission" date="2019-02" db="EMBL/GenBank/DDBJ databases">
        <title>Deep-cultivation of Planctomycetes and their phenomic and genomic characterization uncovers novel biology.</title>
        <authorList>
            <person name="Wiegand S."/>
            <person name="Jogler M."/>
            <person name="Boedeker C."/>
            <person name="Pinto D."/>
            <person name="Vollmers J."/>
            <person name="Rivas-Marin E."/>
            <person name="Kohn T."/>
            <person name="Peeters S.H."/>
            <person name="Heuer A."/>
            <person name="Rast P."/>
            <person name="Oberbeckmann S."/>
            <person name="Bunk B."/>
            <person name="Jeske O."/>
            <person name="Meyerdierks A."/>
            <person name="Storesund J.E."/>
            <person name="Kallscheuer N."/>
            <person name="Luecker S."/>
            <person name="Lage O.M."/>
            <person name="Pohl T."/>
            <person name="Merkel B.J."/>
            <person name="Hornburger P."/>
            <person name="Mueller R.-W."/>
            <person name="Bruemmer F."/>
            <person name="Labrenz M."/>
            <person name="Spormann A.M."/>
            <person name="Op den Camp H."/>
            <person name="Overmann J."/>
            <person name="Amann R."/>
            <person name="Jetten M.S.M."/>
            <person name="Mascher T."/>
            <person name="Medema M.H."/>
            <person name="Devos D.P."/>
            <person name="Kaster A.-K."/>
            <person name="Ovreas L."/>
            <person name="Rohde M."/>
            <person name="Galperin M.Y."/>
            <person name="Jogler C."/>
        </authorList>
    </citation>
    <scope>NUCLEOTIDE SEQUENCE [LARGE SCALE GENOMIC DNA]</scope>
    <source>
        <strain evidence="6 7">Mal4</strain>
    </source>
</reference>
<dbReference type="OrthoDB" id="9766299at2"/>
<dbReference type="EMBL" id="CP036275">
    <property type="protein sequence ID" value="QDU36083.1"/>
    <property type="molecule type" value="Genomic_DNA"/>
</dbReference>
<dbReference type="AlphaFoldDB" id="A0A517Z0S6"/>
<name>A0A517Z0S6_9PLAN</name>
<dbReference type="EC" id="2.4.1.-" evidence="6"/>
<dbReference type="PANTHER" id="PTHR43630:SF1">
    <property type="entry name" value="POLY-BETA-1,6-N-ACETYL-D-GLUCOSAMINE SYNTHASE"/>
    <property type="match status" value="1"/>
</dbReference>
<sequence>MIELFWLTLGVTLYAYMIYPLLLWSLSALRKAHAWGESAALPGIAIVIPAHNEEAVLKAKLENALSLDYPADKLEIIVASDGSRDGTVRIGRTFEDRGVRLLDFAKRRGKASVLNDAVAATKSELLCLCDANVMFAPDALKRLVACLRTEGVGAATGDVRLSSEDSDFSQGEGLYYRIERAMQVGESVLGTTICVDGGMYVMRRELFRPLRPDTILDDFVTSLNIIRQGYRIVYVPEAVATENATPCWKQEFRRRIRVTTGAAQVLFRGDWPRPWQQPIACFEFVSHKLLRWIGPFLLLAVLVTNVAVADSGPVYLSLLIGQMLFYGLAALGWLSAAAREFAPVGVPFYFTMSHCAVAVGLLKGLFVKQQGTWERTPREPVVASSQHPSTSSQQPASSG</sequence>
<evidence type="ECO:0000256" key="4">
    <source>
        <dbReference type="SAM" id="MobiDB-lite"/>
    </source>
</evidence>
<feature type="transmembrane region" description="Helical" evidence="5">
    <location>
        <begin position="289"/>
        <end position="308"/>
    </location>
</feature>
<comment type="similarity">
    <text evidence="1">Belongs to the glycosyltransferase 2 family.</text>
</comment>
<keyword evidence="5" id="KW-1133">Transmembrane helix</keyword>
<dbReference type="SUPFAM" id="SSF53448">
    <property type="entry name" value="Nucleotide-diphospho-sugar transferases"/>
    <property type="match status" value="1"/>
</dbReference>